<evidence type="ECO:0000313" key="2">
    <source>
        <dbReference type="Proteomes" id="UP000284706"/>
    </source>
</evidence>
<dbReference type="Proteomes" id="UP000284706">
    <property type="component" value="Unassembled WGS sequence"/>
</dbReference>
<organism evidence="1 2">
    <name type="scientific">Gymnopilus dilepis</name>
    <dbReference type="NCBI Taxonomy" id="231916"/>
    <lineage>
        <taxon>Eukaryota</taxon>
        <taxon>Fungi</taxon>
        <taxon>Dikarya</taxon>
        <taxon>Basidiomycota</taxon>
        <taxon>Agaricomycotina</taxon>
        <taxon>Agaricomycetes</taxon>
        <taxon>Agaricomycetidae</taxon>
        <taxon>Agaricales</taxon>
        <taxon>Agaricineae</taxon>
        <taxon>Hymenogastraceae</taxon>
        <taxon>Gymnopilus</taxon>
    </lineage>
</organism>
<name>A0A409VQQ1_9AGAR</name>
<comment type="caution">
    <text evidence="1">The sequence shown here is derived from an EMBL/GenBank/DDBJ whole genome shotgun (WGS) entry which is preliminary data.</text>
</comment>
<dbReference type="EMBL" id="NHYE01005593">
    <property type="protein sequence ID" value="PPQ68563.1"/>
    <property type="molecule type" value="Genomic_DNA"/>
</dbReference>
<keyword evidence="2" id="KW-1185">Reference proteome</keyword>
<dbReference type="AlphaFoldDB" id="A0A409VQQ1"/>
<evidence type="ECO:0000313" key="1">
    <source>
        <dbReference type="EMBL" id="PPQ68563.1"/>
    </source>
</evidence>
<protein>
    <submittedName>
        <fullName evidence="1">Uncharacterized protein</fullName>
    </submittedName>
</protein>
<proteinExistence type="predicted"/>
<reference evidence="1 2" key="1">
    <citation type="journal article" date="2018" name="Evol. Lett.">
        <title>Horizontal gene cluster transfer increased hallucinogenic mushroom diversity.</title>
        <authorList>
            <person name="Reynolds H.T."/>
            <person name="Vijayakumar V."/>
            <person name="Gluck-Thaler E."/>
            <person name="Korotkin H.B."/>
            <person name="Matheny P.B."/>
            <person name="Slot J.C."/>
        </authorList>
    </citation>
    <scope>NUCLEOTIDE SEQUENCE [LARGE SCALE GENOMIC DNA]</scope>
    <source>
        <strain evidence="1 2">SRW20</strain>
    </source>
</reference>
<gene>
    <name evidence="1" type="ORF">CVT26_003373</name>
</gene>
<dbReference type="InParanoid" id="A0A409VQQ1"/>
<sequence length="61" mass="6976">MYGWAAVDMLPSRRLGKEVRRRELMGPDARGWRGSGGRYQELGFVKEDATWMKVLEADDAC</sequence>
<accession>A0A409VQQ1</accession>